<evidence type="ECO:0000313" key="1">
    <source>
        <dbReference type="EMBL" id="KAK9118782.1"/>
    </source>
</evidence>
<name>A0AAP0INM8_9MAGN</name>
<dbReference type="AlphaFoldDB" id="A0AAP0INM8"/>
<dbReference type="EMBL" id="JBBNAG010000007">
    <property type="protein sequence ID" value="KAK9118782.1"/>
    <property type="molecule type" value="Genomic_DNA"/>
</dbReference>
<dbReference type="Proteomes" id="UP001419268">
    <property type="component" value="Unassembled WGS sequence"/>
</dbReference>
<keyword evidence="2" id="KW-1185">Reference proteome</keyword>
<protein>
    <submittedName>
        <fullName evidence="1">Uncharacterized protein</fullName>
    </submittedName>
</protein>
<evidence type="ECO:0000313" key="2">
    <source>
        <dbReference type="Proteomes" id="UP001419268"/>
    </source>
</evidence>
<gene>
    <name evidence="1" type="ORF">Scep_016875</name>
</gene>
<reference evidence="1 2" key="1">
    <citation type="submission" date="2024-01" db="EMBL/GenBank/DDBJ databases">
        <title>Genome assemblies of Stephania.</title>
        <authorList>
            <person name="Yang L."/>
        </authorList>
    </citation>
    <scope>NUCLEOTIDE SEQUENCE [LARGE SCALE GENOMIC DNA]</scope>
    <source>
        <strain evidence="1">JXDWG</strain>
        <tissue evidence="1">Leaf</tissue>
    </source>
</reference>
<proteinExistence type="predicted"/>
<accession>A0AAP0INM8</accession>
<comment type="caution">
    <text evidence="1">The sequence shown here is derived from an EMBL/GenBank/DDBJ whole genome shotgun (WGS) entry which is preliminary data.</text>
</comment>
<organism evidence="1 2">
    <name type="scientific">Stephania cephalantha</name>
    <dbReference type="NCBI Taxonomy" id="152367"/>
    <lineage>
        <taxon>Eukaryota</taxon>
        <taxon>Viridiplantae</taxon>
        <taxon>Streptophyta</taxon>
        <taxon>Embryophyta</taxon>
        <taxon>Tracheophyta</taxon>
        <taxon>Spermatophyta</taxon>
        <taxon>Magnoliopsida</taxon>
        <taxon>Ranunculales</taxon>
        <taxon>Menispermaceae</taxon>
        <taxon>Menispermoideae</taxon>
        <taxon>Cissampelideae</taxon>
        <taxon>Stephania</taxon>
    </lineage>
</organism>
<sequence>MKDLASVDEQFHQDNLCYQENMEQHRQAVNKSFQNIGTLSSQINANLDNLINEQEFIMTVHRDQEKNAIVITFKGVEEEKYWSKSENEVKISPSESEVITVEVHEEEEAENKV</sequence>